<accession>A0A0G0B6Y5</accession>
<dbReference type="EMBL" id="LBPV01000032">
    <property type="protein sequence ID" value="KKP65118.1"/>
    <property type="molecule type" value="Genomic_DNA"/>
</dbReference>
<comment type="caution">
    <text evidence="1">The sequence shown here is derived from an EMBL/GenBank/DDBJ whole genome shotgun (WGS) entry which is preliminary data.</text>
</comment>
<organism evidence="1 2">
    <name type="scientific">candidate division WS6 bacterium GW2011_GWE1_34_7</name>
    <dbReference type="NCBI Taxonomy" id="1619093"/>
    <lineage>
        <taxon>Bacteria</taxon>
        <taxon>Candidatus Dojkabacteria</taxon>
    </lineage>
</organism>
<evidence type="ECO:0000313" key="1">
    <source>
        <dbReference type="EMBL" id="KKP65118.1"/>
    </source>
</evidence>
<evidence type="ECO:0000313" key="2">
    <source>
        <dbReference type="Proteomes" id="UP000033866"/>
    </source>
</evidence>
<protein>
    <submittedName>
        <fullName evidence="1">Uncharacterized protein</fullName>
    </submittedName>
</protein>
<dbReference type="AlphaFoldDB" id="A0A0G0B6Y5"/>
<sequence>MLEILFFILLILSLGLIWKFCDFFTHHKYWLNRRILIKYLKSDDLKHTKRLVFNDIAEYKFESFKIWVWEKQLQITVSDTDNDDLIGLFVSSSLKDRKVIQIIRCINKLTGKT</sequence>
<reference evidence="1 2" key="1">
    <citation type="journal article" date="2015" name="Nature">
        <title>rRNA introns, odd ribosomes, and small enigmatic genomes across a large radiation of phyla.</title>
        <authorList>
            <person name="Brown C.T."/>
            <person name="Hug L.A."/>
            <person name="Thomas B.C."/>
            <person name="Sharon I."/>
            <person name="Castelle C.J."/>
            <person name="Singh A."/>
            <person name="Wilkins M.J."/>
            <person name="Williams K.H."/>
            <person name="Banfield J.F."/>
        </authorList>
    </citation>
    <scope>NUCLEOTIDE SEQUENCE [LARGE SCALE GENOMIC DNA]</scope>
</reference>
<dbReference type="Proteomes" id="UP000033866">
    <property type="component" value="Unassembled WGS sequence"/>
</dbReference>
<gene>
    <name evidence="1" type="ORF">UR61_C0032G0002</name>
</gene>
<proteinExistence type="predicted"/>
<name>A0A0G0B6Y5_9BACT</name>